<sequence>MRIQMFLRCLYFGSSSASNCLPPVIGRVLVACSGVRRYVRLVGMARTIGNHTIKQKRKVRWIIHNRVPRQVLPISNARAIISYLQHCPVTSNNPLAGCSVDGNLEADSLLSRDRVTIRHVSFRGLHIFR</sequence>
<dbReference type="AlphaFoldDB" id="A0A5N6ESW3"/>
<protein>
    <submittedName>
        <fullName evidence="1">Uncharacterized protein</fullName>
    </submittedName>
</protein>
<proteinExistence type="predicted"/>
<gene>
    <name evidence="1" type="ORF">BDV33DRAFT_172576</name>
</gene>
<evidence type="ECO:0000313" key="1">
    <source>
        <dbReference type="EMBL" id="KAB8220135.1"/>
    </source>
</evidence>
<accession>A0A5N6ESW3</accession>
<dbReference type="EMBL" id="ML733431">
    <property type="protein sequence ID" value="KAB8220135.1"/>
    <property type="molecule type" value="Genomic_DNA"/>
</dbReference>
<dbReference type="Proteomes" id="UP000326799">
    <property type="component" value="Unassembled WGS sequence"/>
</dbReference>
<keyword evidence="2" id="KW-1185">Reference proteome</keyword>
<evidence type="ECO:0000313" key="2">
    <source>
        <dbReference type="Proteomes" id="UP000326799"/>
    </source>
</evidence>
<reference evidence="1 2" key="1">
    <citation type="submission" date="2019-04" db="EMBL/GenBank/DDBJ databases">
        <title>Fungal friends and foes A comparative genomics study of 23 Aspergillus species from section Flavi.</title>
        <authorList>
            <consortium name="DOE Joint Genome Institute"/>
            <person name="Kjaerbolling I."/>
            <person name="Vesth T.C."/>
            <person name="Frisvad J.C."/>
            <person name="Nybo J.L."/>
            <person name="Theobald S."/>
            <person name="Kildgaard S."/>
            <person name="Petersen T.I."/>
            <person name="Kuo A."/>
            <person name="Sato A."/>
            <person name="Lyhne E.K."/>
            <person name="Kogle M.E."/>
            <person name="Wiebenga A."/>
            <person name="Kun R.S."/>
            <person name="Lubbers R.J."/>
            <person name="Makela M.R."/>
            <person name="Barry K."/>
            <person name="Chovatia M."/>
            <person name="Clum A."/>
            <person name="Daum C."/>
            <person name="Haridas S."/>
            <person name="He G."/>
            <person name="LaButti K."/>
            <person name="Lipzen A."/>
            <person name="Mondo S."/>
            <person name="Pangilinan J."/>
            <person name="Riley R."/>
            <person name="Salamov A."/>
            <person name="Simmons B.A."/>
            <person name="Magnuson J.K."/>
            <person name="Henrissat B."/>
            <person name="Mortensen U.H."/>
            <person name="Larsen T.O."/>
            <person name="De vries R.P."/>
            <person name="Grigoriev I.V."/>
            <person name="Machida M."/>
            <person name="Baker S.E."/>
            <person name="Andersen M.R."/>
        </authorList>
    </citation>
    <scope>NUCLEOTIDE SEQUENCE [LARGE SCALE GENOMIC DNA]</scope>
    <source>
        <strain evidence="1 2">CBS 126849</strain>
    </source>
</reference>
<name>A0A5N6ESW3_9EURO</name>
<feature type="non-terminal residue" evidence="1">
    <location>
        <position position="129"/>
    </location>
</feature>
<organism evidence="1 2">
    <name type="scientific">Aspergillus novoparasiticus</name>
    <dbReference type="NCBI Taxonomy" id="986946"/>
    <lineage>
        <taxon>Eukaryota</taxon>
        <taxon>Fungi</taxon>
        <taxon>Dikarya</taxon>
        <taxon>Ascomycota</taxon>
        <taxon>Pezizomycotina</taxon>
        <taxon>Eurotiomycetes</taxon>
        <taxon>Eurotiomycetidae</taxon>
        <taxon>Eurotiales</taxon>
        <taxon>Aspergillaceae</taxon>
        <taxon>Aspergillus</taxon>
        <taxon>Aspergillus subgen. Circumdati</taxon>
    </lineage>
</organism>